<dbReference type="InterPro" id="IPR011042">
    <property type="entry name" value="6-blade_b-propeller_TolB-like"/>
</dbReference>
<dbReference type="PROSITE" id="PS51257">
    <property type="entry name" value="PROKAR_LIPOPROTEIN"/>
    <property type="match status" value="1"/>
</dbReference>
<dbReference type="PANTHER" id="PTHR31460:SF3">
    <property type="entry name" value="MESOCENTIN"/>
    <property type="match status" value="1"/>
</dbReference>
<reference evidence="1 2" key="1">
    <citation type="submission" date="2022-11" db="EMBL/GenBank/DDBJ databases">
        <title>Minimal conservation of predation-associated metabolite biosynthetic gene clusters underscores biosynthetic potential of Myxococcota including descriptions for ten novel species: Archangium lansinium sp. nov., Myxococcus landrumus sp. nov., Nannocystis bai.</title>
        <authorList>
            <person name="Ahearne A."/>
            <person name="Stevens C."/>
            <person name="Phillips K."/>
        </authorList>
    </citation>
    <scope>NUCLEOTIDE SEQUENCE [LARGE SCALE GENOMIC DNA]</scope>
    <source>
        <strain evidence="1 2">MIWBW</strain>
    </source>
</reference>
<evidence type="ECO:0000313" key="1">
    <source>
        <dbReference type="EMBL" id="MCY1075949.1"/>
    </source>
</evidence>
<proteinExistence type="predicted"/>
<evidence type="ECO:0008006" key="3">
    <source>
        <dbReference type="Google" id="ProtNLM"/>
    </source>
</evidence>
<dbReference type="EMBL" id="JAPNKA010000001">
    <property type="protein sequence ID" value="MCY1075949.1"/>
    <property type="molecule type" value="Genomic_DNA"/>
</dbReference>
<protein>
    <recommendedName>
        <fullName evidence="3">SMP-30/Gluconolactonase/LRE-like region domain-containing protein</fullName>
    </recommendedName>
</protein>
<comment type="caution">
    <text evidence="1">The sequence shown here is derived from an EMBL/GenBank/DDBJ whole genome shotgun (WGS) entry which is preliminary data.</text>
</comment>
<organism evidence="1 2">
    <name type="scientific">Archangium lansingense</name>
    <dbReference type="NCBI Taxonomy" id="2995310"/>
    <lineage>
        <taxon>Bacteria</taxon>
        <taxon>Pseudomonadati</taxon>
        <taxon>Myxococcota</taxon>
        <taxon>Myxococcia</taxon>
        <taxon>Myxococcales</taxon>
        <taxon>Cystobacterineae</taxon>
        <taxon>Archangiaceae</taxon>
        <taxon>Archangium</taxon>
    </lineage>
</organism>
<dbReference type="SUPFAM" id="SSF63829">
    <property type="entry name" value="Calcium-dependent phosphotriesterase"/>
    <property type="match status" value="1"/>
</dbReference>
<sequence length="337" mass="36429">MNGSFWRKAAMVSVCLLMGCNPGELPQSGGLEGPRLAGSLGAKKSPQKAEASRFPLKLRIPIQDFFPEGIAHSADGTFYVGSYSTGTVLRQRPGNFHFEPFLPANGRAIAGMKVEDSTRTLWLCELDLTQATPGGLKAYDLHTGRLRGFWPFPVEGGCNDLTLDSQGNVYATDTFLGVVRRLKKGASQLETWASDPERFMAPPGYPGLNGIAWDNGSVYVVKYDSGDLFRIGINPNGSAGTITRITTDSPLGFPDGILMLSPGVLLVVDNDNGQFKRVDLSGDSGHVSVLATGFDNPTTVALHDGDAFIVESQFDHFFGIDQTPPDVPFTVKRVWLR</sequence>
<dbReference type="Proteomes" id="UP001207654">
    <property type="component" value="Unassembled WGS sequence"/>
</dbReference>
<dbReference type="Gene3D" id="2.120.10.30">
    <property type="entry name" value="TolB, C-terminal domain"/>
    <property type="match status" value="1"/>
</dbReference>
<dbReference type="InterPro" id="IPR053224">
    <property type="entry name" value="Sensory_adhesion_molecule"/>
</dbReference>
<dbReference type="RefSeq" id="WP_267534861.1">
    <property type="nucleotide sequence ID" value="NZ_JAPNKA010000001.1"/>
</dbReference>
<accession>A0ABT4A3V5</accession>
<gene>
    <name evidence="1" type="ORF">OV287_15855</name>
</gene>
<name>A0ABT4A3V5_9BACT</name>
<evidence type="ECO:0000313" key="2">
    <source>
        <dbReference type="Proteomes" id="UP001207654"/>
    </source>
</evidence>
<dbReference type="PANTHER" id="PTHR31460">
    <property type="match status" value="1"/>
</dbReference>
<keyword evidence="2" id="KW-1185">Reference proteome</keyword>